<evidence type="ECO:0000313" key="3">
    <source>
        <dbReference type="Proteomes" id="UP001060919"/>
    </source>
</evidence>
<evidence type="ECO:0000256" key="1">
    <source>
        <dbReference type="SAM" id="Phobius"/>
    </source>
</evidence>
<protein>
    <submittedName>
        <fullName evidence="2">Uncharacterized protein</fullName>
    </submittedName>
</protein>
<feature type="transmembrane region" description="Helical" evidence="1">
    <location>
        <begin position="45"/>
        <end position="64"/>
    </location>
</feature>
<keyword evidence="1" id="KW-1133">Transmembrane helix</keyword>
<dbReference type="AlphaFoldDB" id="A0A916DUX3"/>
<proteinExistence type="predicted"/>
<dbReference type="KEGG" id="aup:AsAng_0045230"/>
<evidence type="ECO:0000313" key="2">
    <source>
        <dbReference type="EMBL" id="BDS13761.1"/>
    </source>
</evidence>
<feature type="transmembrane region" description="Helical" evidence="1">
    <location>
        <begin position="122"/>
        <end position="144"/>
    </location>
</feature>
<feature type="transmembrane region" description="Helical" evidence="1">
    <location>
        <begin position="9"/>
        <end position="33"/>
    </location>
</feature>
<reference evidence="2" key="1">
    <citation type="submission" date="2022-09" db="EMBL/GenBank/DDBJ databases">
        <title>Aureispira anguillicida sp. nov., isolated from Leptocephalus of Japanese eel Anguilla japonica.</title>
        <authorList>
            <person name="Yuasa K."/>
            <person name="Mekata T."/>
            <person name="Ikunari K."/>
        </authorList>
    </citation>
    <scope>NUCLEOTIDE SEQUENCE</scope>
    <source>
        <strain evidence="2">EL160426</strain>
    </source>
</reference>
<feature type="transmembrane region" description="Helical" evidence="1">
    <location>
        <begin position="71"/>
        <end position="102"/>
    </location>
</feature>
<dbReference type="RefSeq" id="WP_264789013.1">
    <property type="nucleotide sequence ID" value="NZ_AP026867.1"/>
</dbReference>
<gene>
    <name evidence="2" type="ORF">AsAng_0045230</name>
</gene>
<keyword evidence="1" id="KW-0812">Transmembrane</keyword>
<keyword evidence="3" id="KW-1185">Reference proteome</keyword>
<accession>A0A916DUX3</accession>
<dbReference type="Proteomes" id="UP001060919">
    <property type="component" value="Chromosome"/>
</dbReference>
<name>A0A916DUX3_9BACT</name>
<dbReference type="EMBL" id="AP026867">
    <property type="protein sequence ID" value="BDS13761.1"/>
    <property type="molecule type" value="Genomic_DNA"/>
</dbReference>
<keyword evidence="1" id="KW-0472">Membrane</keyword>
<organism evidence="2 3">
    <name type="scientific">Aureispira anguillae</name>
    <dbReference type="NCBI Taxonomy" id="2864201"/>
    <lineage>
        <taxon>Bacteria</taxon>
        <taxon>Pseudomonadati</taxon>
        <taxon>Bacteroidota</taxon>
        <taxon>Saprospiria</taxon>
        <taxon>Saprospirales</taxon>
        <taxon>Saprospiraceae</taxon>
        <taxon>Aureispira</taxon>
    </lineage>
</organism>
<sequence length="159" mass="18595">MKKIFKNPFIYPLIICLCLCGYTQVVLFGNQPINLSGRPLYDNHILIYVATFIFFIKVGIWAYFSEKKSSNFLLILSFGIDIIWLVGLVIISIEIINFHVYYKDYSPSLRGDEYSRIKTISAPFNFIFSLNIFLFLISVLILYIRLPKLKYHADVLDHH</sequence>